<accession>A0A2P6NUH3</accession>
<dbReference type="InParanoid" id="A0A2P6NUH3"/>
<comment type="caution">
    <text evidence="1">The sequence shown here is derived from an EMBL/GenBank/DDBJ whole genome shotgun (WGS) entry which is preliminary data.</text>
</comment>
<dbReference type="EMBL" id="MDYQ01000020">
    <property type="protein sequence ID" value="PRP87508.1"/>
    <property type="molecule type" value="Genomic_DNA"/>
</dbReference>
<keyword evidence="2" id="KW-1185">Reference proteome</keyword>
<gene>
    <name evidence="1" type="ORF">PROFUN_00719</name>
</gene>
<evidence type="ECO:0000313" key="2">
    <source>
        <dbReference type="Proteomes" id="UP000241769"/>
    </source>
</evidence>
<organism evidence="1 2">
    <name type="scientific">Planoprotostelium fungivorum</name>
    <dbReference type="NCBI Taxonomy" id="1890364"/>
    <lineage>
        <taxon>Eukaryota</taxon>
        <taxon>Amoebozoa</taxon>
        <taxon>Evosea</taxon>
        <taxon>Variosea</taxon>
        <taxon>Cavosteliida</taxon>
        <taxon>Cavosteliaceae</taxon>
        <taxon>Planoprotostelium</taxon>
    </lineage>
</organism>
<reference evidence="1 2" key="1">
    <citation type="journal article" date="2018" name="Genome Biol. Evol.">
        <title>Multiple Roots of Fruiting Body Formation in Amoebozoa.</title>
        <authorList>
            <person name="Hillmann F."/>
            <person name="Forbes G."/>
            <person name="Novohradska S."/>
            <person name="Ferling I."/>
            <person name="Riege K."/>
            <person name="Groth M."/>
            <person name="Westermann M."/>
            <person name="Marz M."/>
            <person name="Spaller T."/>
            <person name="Winckler T."/>
            <person name="Schaap P."/>
            <person name="Glockner G."/>
        </authorList>
    </citation>
    <scope>NUCLEOTIDE SEQUENCE [LARGE SCALE GENOMIC DNA]</scope>
    <source>
        <strain evidence="1 2">Jena</strain>
    </source>
</reference>
<name>A0A2P6NUH3_9EUKA</name>
<evidence type="ECO:0000313" key="1">
    <source>
        <dbReference type="EMBL" id="PRP87508.1"/>
    </source>
</evidence>
<proteinExistence type="predicted"/>
<dbReference type="Proteomes" id="UP000241769">
    <property type="component" value="Unassembled WGS sequence"/>
</dbReference>
<protein>
    <submittedName>
        <fullName evidence="1">Uncharacterized protein</fullName>
    </submittedName>
</protein>
<sequence length="54" mass="6032">MRLSGVCALYLLKEHEHTVQIVERPAGSPLSQRRLVVCLVEIGRSECGYVQHAV</sequence>
<dbReference type="AlphaFoldDB" id="A0A2P6NUH3"/>